<dbReference type="PANTHER" id="PTHR34700">
    <property type="entry name" value="POTASSIUM BINDING PROTEIN KBP"/>
    <property type="match status" value="1"/>
</dbReference>
<accession>A0A369W0V7</accession>
<dbReference type="SUPFAM" id="SSF54106">
    <property type="entry name" value="LysM domain"/>
    <property type="match status" value="1"/>
</dbReference>
<dbReference type="InterPro" id="IPR036779">
    <property type="entry name" value="LysM_dom_sf"/>
</dbReference>
<dbReference type="InterPro" id="IPR018392">
    <property type="entry name" value="LysM"/>
</dbReference>
<evidence type="ECO:0000313" key="4">
    <source>
        <dbReference type="Proteomes" id="UP000253759"/>
    </source>
</evidence>
<sequence length="642" mass="63509">MLALGAAAATGVVVIGVLAGPQTLACVQRGDFAACMSETFLGGTPAQVVADAPAEPESAAIVEADAAPATSAPDFDIVRVEPDGSAVIAGTGSPAGQIQLFADEEALGTETADAAGDWVFVTDQPLPAGGIELRVLDVESGAYADTSVIVVVQDDRITEPLVIASAPGEASEILQGLDRPEPAPAAAAAIDPAPQPAAEPLAVAALEAETPAAPVAVQPETLAAPEPAPAAPLEAEAPAVPVAAPAETLAAPEPVAPAPLEAQSEPPAAPAPVAAAPAAPVAEPAPAAPQPAPAPAAAAEAVAPAPQQPAASAAVTEAPEVPQPVSPPATPVEPAIAAPAPAPAEAVVAQAPAEPEPAAPVSPAALPEPSPAPATPVPAEPAPATPQPVETAVLQQPAPEVQQPPAALAVVPPSIDAVEIDGDRNFFAGVGEDGTTIRLYVDNELVGSTSVRGGRWLVEAVGALDEASQRVRADMLDAAGVVIGRAEVDFVLDLPAEIADEPVAVAESPAPAAPAPAPAPVAPAPVQAETPPEPAPAAPAPQAPEAPVAEPAPQPVEAPQDDVPVLVGVTAEGGRTTSGLAIIRQGDNLWSIARRVYGEGIRYTQIFEANEDQIRNPDLIYPGQVFDLPGTDAVIGGETGEL</sequence>
<dbReference type="Gene3D" id="3.10.350.10">
    <property type="entry name" value="LysM domain"/>
    <property type="match status" value="1"/>
</dbReference>
<feature type="compositionally biased region" description="Pro residues" evidence="1">
    <location>
        <begin position="511"/>
        <end position="523"/>
    </location>
</feature>
<comment type="caution">
    <text evidence="3">The sequence shown here is derived from an EMBL/GenBank/DDBJ whole genome shotgun (WGS) entry which is preliminary data.</text>
</comment>
<feature type="compositionally biased region" description="Pro residues" evidence="1">
    <location>
        <begin position="354"/>
        <end position="386"/>
    </location>
</feature>
<feature type="compositionally biased region" description="Pro residues" evidence="1">
    <location>
        <begin position="531"/>
        <end position="556"/>
    </location>
</feature>
<evidence type="ECO:0000256" key="1">
    <source>
        <dbReference type="SAM" id="MobiDB-lite"/>
    </source>
</evidence>
<gene>
    <name evidence="3" type="ORF">DVH29_12355</name>
</gene>
<dbReference type="PROSITE" id="PS51782">
    <property type="entry name" value="LYSM"/>
    <property type="match status" value="1"/>
</dbReference>
<reference evidence="4" key="1">
    <citation type="submission" date="2018-07" db="EMBL/GenBank/DDBJ databases">
        <authorList>
            <person name="Liu B.-T."/>
            <person name="Du Z."/>
        </authorList>
    </citation>
    <scope>NUCLEOTIDE SEQUENCE [LARGE SCALE GENOMIC DNA]</scope>
    <source>
        <strain evidence="4">XYN52</strain>
    </source>
</reference>
<feature type="compositionally biased region" description="Low complexity" evidence="1">
    <location>
        <begin position="332"/>
        <end position="353"/>
    </location>
</feature>
<dbReference type="EMBL" id="QQNH01000019">
    <property type="protein sequence ID" value="RDE08306.1"/>
    <property type="molecule type" value="Genomic_DNA"/>
</dbReference>
<feature type="compositionally biased region" description="Low complexity" evidence="1">
    <location>
        <begin position="295"/>
        <end position="315"/>
    </location>
</feature>
<dbReference type="PANTHER" id="PTHR34700:SF4">
    <property type="entry name" value="PHAGE-LIKE ELEMENT PBSX PROTEIN XKDP"/>
    <property type="match status" value="1"/>
</dbReference>
<dbReference type="Pfam" id="PF01476">
    <property type="entry name" value="LysM"/>
    <property type="match status" value="1"/>
</dbReference>
<feature type="compositionally biased region" description="Low complexity" evidence="1">
    <location>
        <begin position="258"/>
        <end position="285"/>
    </location>
</feature>
<feature type="region of interest" description="Disordered" evidence="1">
    <location>
        <begin position="507"/>
        <end position="561"/>
    </location>
</feature>
<feature type="compositionally biased region" description="Pro residues" evidence="1">
    <location>
        <begin position="321"/>
        <end position="331"/>
    </location>
</feature>
<dbReference type="InterPro" id="IPR052196">
    <property type="entry name" value="Bact_Kbp"/>
</dbReference>
<dbReference type="Proteomes" id="UP000253759">
    <property type="component" value="Unassembled WGS sequence"/>
</dbReference>
<organism evidence="3 4">
    <name type="scientific">Pelagibacterium lacus</name>
    <dbReference type="NCBI Taxonomy" id="2282655"/>
    <lineage>
        <taxon>Bacteria</taxon>
        <taxon>Pseudomonadati</taxon>
        <taxon>Pseudomonadota</taxon>
        <taxon>Alphaproteobacteria</taxon>
        <taxon>Hyphomicrobiales</taxon>
        <taxon>Devosiaceae</taxon>
        <taxon>Pelagibacterium</taxon>
    </lineage>
</organism>
<dbReference type="RefSeq" id="WP_114646488.1">
    <property type="nucleotide sequence ID" value="NZ_QQNH01000019.1"/>
</dbReference>
<dbReference type="OrthoDB" id="370541at2"/>
<name>A0A369W0V7_9HYPH</name>
<dbReference type="SMART" id="SM00257">
    <property type="entry name" value="LysM"/>
    <property type="match status" value="1"/>
</dbReference>
<evidence type="ECO:0000313" key="3">
    <source>
        <dbReference type="EMBL" id="RDE08306.1"/>
    </source>
</evidence>
<proteinExistence type="predicted"/>
<dbReference type="AlphaFoldDB" id="A0A369W0V7"/>
<evidence type="ECO:0000259" key="2">
    <source>
        <dbReference type="PROSITE" id="PS51782"/>
    </source>
</evidence>
<keyword evidence="4" id="KW-1185">Reference proteome</keyword>
<dbReference type="CDD" id="cd00118">
    <property type="entry name" value="LysM"/>
    <property type="match status" value="1"/>
</dbReference>
<feature type="region of interest" description="Disordered" evidence="1">
    <location>
        <begin position="258"/>
        <end position="387"/>
    </location>
</feature>
<protein>
    <submittedName>
        <fullName evidence="3">LysM peptidoglycan-binding domain-containing protein</fullName>
    </submittedName>
</protein>
<feature type="domain" description="LysM" evidence="2">
    <location>
        <begin position="579"/>
        <end position="628"/>
    </location>
</feature>